<organism evidence="4 5">
    <name type="scientific">Pinctada imbricata</name>
    <name type="common">Atlantic pearl-oyster</name>
    <name type="synonym">Pinctada martensii</name>
    <dbReference type="NCBI Taxonomy" id="66713"/>
    <lineage>
        <taxon>Eukaryota</taxon>
        <taxon>Metazoa</taxon>
        <taxon>Spiralia</taxon>
        <taxon>Lophotrochozoa</taxon>
        <taxon>Mollusca</taxon>
        <taxon>Bivalvia</taxon>
        <taxon>Autobranchia</taxon>
        <taxon>Pteriomorphia</taxon>
        <taxon>Pterioida</taxon>
        <taxon>Pterioidea</taxon>
        <taxon>Pteriidae</taxon>
        <taxon>Pinctada</taxon>
    </lineage>
</organism>
<feature type="domain" description="DDE Tnp4" evidence="3">
    <location>
        <begin position="2"/>
        <end position="147"/>
    </location>
</feature>
<gene>
    <name evidence="4" type="ORF">FSP39_012614</name>
</gene>
<accession>A0AA89C4I1</accession>
<dbReference type="PANTHER" id="PTHR23080:SF144">
    <property type="entry name" value="SPINDLE AND KINETOCHORE ASSOCIATED COMPLEX SUBUNIT 3"/>
    <property type="match status" value="1"/>
</dbReference>
<keyword evidence="5" id="KW-1185">Reference proteome</keyword>
<comment type="cofactor">
    <cofactor evidence="1">
        <name>a divalent metal cation</name>
        <dbReference type="ChEBI" id="CHEBI:60240"/>
    </cofactor>
</comment>
<comment type="caution">
    <text evidence="4">The sequence shown here is derived from an EMBL/GenBank/DDBJ whole genome shotgun (WGS) entry which is preliminary data.</text>
</comment>
<sequence length="158" mass="18168">MEQNQCWSDYKHHYTAKFLVSITPAGMINFVSNCWGGRVSDKCITLKSGFLDIIEPYDAIMADKGFSSLIEEVTLLRAHLLVPPGRHGMAQMTSCDVQKTKEIANRRIYVEQAIRRIKFFRMLKFEVPVTICQHLDDVLRIVCGICNLYPPLPRYDVK</sequence>
<evidence type="ECO:0000256" key="2">
    <source>
        <dbReference type="ARBA" id="ARBA00022723"/>
    </source>
</evidence>
<protein>
    <recommendedName>
        <fullName evidence="3">DDE Tnp4 domain-containing protein</fullName>
    </recommendedName>
</protein>
<name>A0AA89C4I1_PINIB</name>
<dbReference type="Pfam" id="PF13359">
    <property type="entry name" value="DDE_Tnp_4"/>
    <property type="match status" value="1"/>
</dbReference>
<reference evidence="4" key="1">
    <citation type="submission" date="2019-08" db="EMBL/GenBank/DDBJ databases">
        <title>The improved chromosome-level genome for the pearl oyster Pinctada fucata martensii using PacBio sequencing and Hi-C.</title>
        <authorList>
            <person name="Zheng Z."/>
        </authorList>
    </citation>
    <scope>NUCLEOTIDE SEQUENCE</scope>
    <source>
        <strain evidence="4">ZZ-2019</strain>
        <tissue evidence="4">Adductor muscle</tissue>
    </source>
</reference>
<keyword evidence="2" id="KW-0479">Metal-binding</keyword>
<dbReference type="EMBL" id="VSWD01000001">
    <property type="protein sequence ID" value="KAK3108654.1"/>
    <property type="molecule type" value="Genomic_DNA"/>
</dbReference>
<evidence type="ECO:0000313" key="4">
    <source>
        <dbReference type="EMBL" id="KAK3108654.1"/>
    </source>
</evidence>
<dbReference type="InterPro" id="IPR027806">
    <property type="entry name" value="HARBI1_dom"/>
</dbReference>
<dbReference type="PANTHER" id="PTHR23080">
    <property type="entry name" value="THAP DOMAIN PROTEIN"/>
    <property type="match status" value="1"/>
</dbReference>
<evidence type="ECO:0000313" key="5">
    <source>
        <dbReference type="Proteomes" id="UP001186944"/>
    </source>
</evidence>
<dbReference type="AlphaFoldDB" id="A0AA89C4I1"/>
<dbReference type="GO" id="GO:0046872">
    <property type="term" value="F:metal ion binding"/>
    <property type="evidence" value="ECO:0007669"/>
    <property type="project" value="UniProtKB-KW"/>
</dbReference>
<evidence type="ECO:0000259" key="3">
    <source>
        <dbReference type="Pfam" id="PF13359"/>
    </source>
</evidence>
<evidence type="ECO:0000256" key="1">
    <source>
        <dbReference type="ARBA" id="ARBA00001968"/>
    </source>
</evidence>
<dbReference type="Proteomes" id="UP001186944">
    <property type="component" value="Unassembled WGS sequence"/>
</dbReference>
<proteinExistence type="predicted"/>